<reference evidence="1 2" key="1">
    <citation type="submission" date="2017-11" db="EMBL/GenBank/DDBJ databases">
        <title>De-novo sequencing of pomegranate (Punica granatum L.) genome.</title>
        <authorList>
            <person name="Akparov Z."/>
            <person name="Amiraslanov A."/>
            <person name="Hajiyeva S."/>
            <person name="Abbasov M."/>
            <person name="Kaur K."/>
            <person name="Hamwieh A."/>
            <person name="Solovyev V."/>
            <person name="Salamov A."/>
            <person name="Braich B."/>
            <person name="Kosarev P."/>
            <person name="Mahmoud A."/>
            <person name="Hajiyev E."/>
            <person name="Babayeva S."/>
            <person name="Izzatullayeva V."/>
            <person name="Mammadov A."/>
            <person name="Mammadov A."/>
            <person name="Sharifova S."/>
            <person name="Ojaghi J."/>
            <person name="Eynullazada K."/>
            <person name="Bayramov B."/>
            <person name="Abdulazimova A."/>
            <person name="Shahmuradov I."/>
        </authorList>
    </citation>
    <scope>NUCLEOTIDE SEQUENCE [LARGE SCALE GENOMIC DNA]</scope>
    <source>
        <strain evidence="2">cv. AG2017</strain>
        <tissue evidence="1">Leaf</tissue>
    </source>
</reference>
<keyword evidence="2" id="KW-1185">Reference proteome</keyword>
<dbReference type="AlphaFoldDB" id="A0A2I0HS59"/>
<dbReference type="Proteomes" id="UP000233551">
    <property type="component" value="Unassembled WGS sequence"/>
</dbReference>
<name>A0A2I0HS59_PUNGR</name>
<organism evidence="1 2">
    <name type="scientific">Punica granatum</name>
    <name type="common">Pomegranate</name>
    <dbReference type="NCBI Taxonomy" id="22663"/>
    <lineage>
        <taxon>Eukaryota</taxon>
        <taxon>Viridiplantae</taxon>
        <taxon>Streptophyta</taxon>
        <taxon>Embryophyta</taxon>
        <taxon>Tracheophyta</taxon>
        <taxon>Spermatophyta</taxon>
        <taxon>Magnoliopsida</taxon>
        <taxon>eudicotyledons</taxon>
        <taxon>Gunneridae</taxon>
        <taxon>Pentapetalae</taxon>
        <taxon>rosids</taxon>
        <taxon>malvids</taxon>
        <taxon>Myrtales</taxon>
        <taxon>Lythraceae</taxon>
        <taxon>Punica</taxon>
    </lineage>
</organism>
<gene>
    <name evidence="1" type="ORF">CRG98_045074</name>
</gene>
<dbReference type="EMBL" id="PGOL01005841">
    <property type="protein sequence ID" value="PKI34537.1"/>
    <property type="molecule type" value="Genomic_DNA"/>
</dbReference>
<evidence type="ECO:0000313" key="2">
    <source>
        <dbReference type="Proteomes" id="UP000233551"/>
    </source>
</evidence>
<evidence type="ECO:0000313" key="1">
    <source>
        <dbReference type="EMBL" id="PKI34537.1"/>
    </source>
</evidence>
<accession>A0A2I0HS59</accession>
<proteinExistence type="predicted"/>
<sequence>MNSASFSSSAIVSGASTTSRSTLPPTSRPGKAEIFPSNLFAQPLLIARGRPHPKSLLYIGNLGELPIVIDAPSAFPRGNSLGELSQSAMPFRTVSSPWATTFLCRRPADQLSSRDSSSPAAASVGMLCMAFPK</sequence>
<protein>
    <submittedName>
        <fullName evidence="1">Uncharacterized protein</fullName>
    </submittedName>
</protein>
<comment type="caution">
    <text evidence="1">The sequence shown here is derived from an EMBL/GenBank/DDBJ whole genome shotgun (WGS) entry which is preliminary data.</text>
</comment>